<accession>K8EAU8</accession>
<dbReference type="OrthoDB" id="272672at2759"/>
<dbReference type="SUPFAM" id="SSF52540">
    <property type="entry name" value="P-loop containing nucleoside triphosphate hydrolases"/>
    <property type="match status" value="1"/>
</dbReference>
<sequence>MLLQVAALRNNTNSGDIRGNRKSDFGFSVSFFDARKKKNKYSYVSMRAKSSSDKDVDQVNMFRNYELRTIAKPKTTSRLPTVLVLGHLGSGKTTVLKHVLTQTQSDLKVVVAVNDYAGVNVDAELVKRTLKDDNSREEVMELTNGCVCCSLNEQFEKDVSNLLRRDQVEAAEYLFVETSGIVNPTDLVMSLDKAFGKFARIRLDCVCCVVDAEVAERGGPEYEREAWFAQIRASDAVFLNKVDLLDGDERRIESATMNVREAFGKTNINGDDDDVDLAVKIVPIERGKINIESVIDARYDIFEPEGKQGTDLSSARKRLVVNDYGESLSSLGKLRVNMSDKKSSGGGPLQLGRHSRTFKTSFASSGNEDTKDAVDFETLEMIDFVQFQRWIRKSNVARAKGMVRFASVNGLWDVSVSGRGRVEVTLVSGVEAKFALPGSRLVVIGNQLNVEDEMSAMRALVDNSKVENSDKKRRRRDKVQSIVDVMKSDDRFEIDDDENDPLVETMKEEGIVQFRLVGARNNGWTVETLERTHGVDLNSLNASFAQKYNAMTASEFQNFTSSSEDKKWEPKLLLASANESEARQTHFRQPMVTIKVRVLNDDGDEDDDENHFESSFLWWSVRNVATVILQRYFQHIPKCSCGF</sequence>
<dbReference type="Pfam" id="PF02492">
    <property type="entry name" value="cobW"/>
    <property type="match status" value="1"/>
</dbReference>
<evidence type="ECO:0000259" key="2">
    <source>
        <dbReference type="Pfam" id="PF07683"/>
    </source>
</evidence>
<dbReference type="InterPro" id="IPR011629">
    <property type="entry name" value="CobW-like_C"/>
</dbReference>
<dbReference type="CDD" id="cd03112">
    <property type="entry name" value="CobW-like"/>
    <property type="match status" value="1"/>
</dbReference>
<dbReference type="KEGG" id="bpg:Bathy02g03770"/>
<dbReference type="InterPro" id="IPR027417">
    <property type="entry name" value="P-loop_NTPase"/>
</dbReference>
<dbReference type="RefSeq" id="XP_007514762.1">
    <property type="nucleotide sequence ID" value="XM_007514700.1"/>
</dbReference>
<dbReference type="Gene3D" id="3.40.50.300">
    <property type="entry name" value="P-loop containing nucleotide triphosphate hydrolases"/>
    <property type="match status" value="1"/>
</dbReference>
<dbReference type="Pfam" id="PF07683">
    <property type="entry name" value="CobW_C"/>
    <property type="match status" value="1"/>
</dbReference>
<organism evidence="3 4">
    <name type="scientific">Bathycoccus prasinos</name>
    <dbReference type="NCBI Taxonomy" id="41875"/>
    <lineage>
        <taxon>Eukaryota</taxon>
        <taxon>Viridiplantae</taxon>
        <taxon>Chlorophyta</taxon>
        <taxon>Mamiellophyceae</taxon>
        <taxon>Mamiellales</taxon>
        <taxon>Bathycoccaceae</taxon>
        <taxon>Bathycoccus</taxon>
    </lineage>
</organism>
<dbReference type="eggNOG" id="KOG2743">
    <property type="taxonomic scope" value="Eukaryota"/>
</dbReference>
<dbReference type="InterPro" id="IPR003495">
    <property type="entry name" value="CobW/HypB/UreG_nucleotide-bd"/>
</dbReference>
<dbReference type="PANTHER" id="PTHR13748:SF59">
    <property type="entry name" value="COBW C-TERMINAL DOMAIN-CONTAINING PROTEIN"/>
    <property type="match status" value="1"/>
</dbReference>
<evidence type="ECO:0000259" key="1">
    <source>
        <dbReference type="Pfam" id="PF02492"/>
    </source>
</evidence>
<dbReference type="GeneID" id="19017490"/>
<gene>
    <name evidence="3" type="ORF">Bathy02g03770</name>
</gene>
<proteinExistence type="predicted"/>
<dbReference type="InterPro" id="IPR051316">
    <property type="entry name" value="Zinc-reg_GTPase_activator"/>
</dbReference>
<protein>
    <submittedName>
        <fullName evidence="3">Cobalamin synthesis protein P47K</fullName>
    </submittedName>
</protein>
<reference evidence="3" key="1">
    <citation type="submission" date="2011-10" db="EMBL/GenBank/DDBJ databases">
        <authorList>
            <person name="Genoscope - CEA"/>
        </authorList>
    </citation>
    <scope>NUCLEOTIDE SEQUENCE [LARGE SCALE GENOMIC DNA]</scope>
    <source>
        <strain evidence="3">RCC 1105</strain>
    </source>
</reference>
<name>K8EAU8_9CHLO</name>
<evidence type="ECO:0000313" key="4">
    <source>
        <dbReference type="Proteomes" id="UP000198341"/>
    </source>
</evidence>
<dbReference type="PANTHER" id="PTHR13748">
    <property type="entry name" value="COBW-RELATED"/>
    <property type="match status" value="1"/>
</dbReference>
<feature type="domain" description="CobW C-terminal" evidence="2">
    <location>
        <begin position="376"/>
        <end position="452"/>
    </location>
</feature>
<dbReference type="EMBL" id="FO082277">
    <property type="protein sequence ID" value="CCO15002.1"/>
    <property type="molecule type" value="Genomic_DNA"/>
</dbReference>
<evidence type="ECO:0000313" key="3">
    <source>
        <dbReference type="EMBL" id="CCO15002.1"/>
    </source>
</evidence>
<dbReference type="STRING" id="41875.K8EAU8"/>
<feature type="domain" description="CobW/HypB/UreG nucleotide-binding" evidence="1">
    <location>
        <begin position="80"/>
        <end position="255"/>
    </location>
</feature>
<keyword evidence="4" id="KW-1185">Reference proteome</keyword>
<dbReference type="Proteomes" id="UP000198341">
    <property type="component" value="Chromosome 2"/>
</dbReference>
<dbReference type="AlphaFoldDB" id="K8EAU8"/>